<accession>A0ABU4VJQ2</accession>
<organism evidence="1 2">
    <name type="scientific">Patulibacter brassicae</name>
    <dbReference type="NCBI Taxonomy" id="1705717"/>
    <lineage>
        <taxon>Bacteria</taxon>
        <taxon>Bacillati</taxon>
        <taxon>Actinomycetota</taxon>
        <taxon>Thermoleophilia</taxon>
        <taxon>Solirubrobacterales</taxon>
        <taxon>Patulibacteraceae</taxon>
        <taxon>Patulibacter</taxon>
    </lineage>
</organism>
<dbReference type="Proteomes" id="UP001277761">
    <property type="component" value="Unassembled WGS sequence"/>
</dbReference>
<evidence type="ECO:0008006" key="3">
    <source>
        <dbReference type="Google" id="ProtNLM"/>
    </source>
</evidence>
<keyword evidence="2" id="KW-1185">Reference proteome</keyword>
<protein>
    <recommendedName>
        <fullName evidence="3">DUF4267 domain-containing protein</fullName>
    </recommendedName>
</protein>
<dbReference type="EMBL" id="JAXAVX010000004">
    <property type="protein sequence ID" value="MDX8152050.1"/>
    <property type="molecule type" value="Genomic_DNA"/>
</dbReference>
<dbReference type="RefSeq" id="WP_319954205.1">
    <property type="nucleotide sequence ID" value="NZ_JAXAVX010000004.1"/>
</dbReference>
<reference evidence="1 2" key="1">
    <citation type="submission" date="2023-11" db="EMBL/GenBank/DDBJ databases">
        <authorList>
            <person name="Xu M."/>
            <person name="Jiang T."/>
        </authorList>
    </citation>
    <scope>NUCLEOTIDE SEQUENCE [LARGE SCALE GENOMIC DNA]</scope>
    <source>
        <strain evidence="1 2">SD</strain>
    </source>
</reference>
<comment type="caution">
    <text evidence="1">The sequence shown here is derived from an EMBL/GenBank/DDBJ whole genome shotgun (WGS) entry which is preliminary data.</text>
</comment>
<sequence length="121" mass="12132">MTPSLLLSGLRVAVGAGAWASPTLAGRAFGLDTDANPQATYLSRLFGIRDVVLAAGTLGTPAGPTRDLWWKLGIVADAADVGAAVLGIREGRIPARTGVLAGLTAAGAVVLGVLALQAEED</sequence>
<evidence type="ECO:0000313" key="2">
    <source>
        <dbReference type="Proteomes" id="UP001277761"/>
    </source>
</evidence>
<name>A0ABU4VJQ2_9ACTN</name>
<evidence type="ECO:0000313" key="1">
    <source>
        <dbReference type="EMBL" id="MDX8152050.1"/>
    </source>
</evidence>
<gene>
    <name evidence="1" type="ORF">SK069_10630</name>
</gene>
<proteinExistence type="predicted"/>